<dbReference type="Pfam" id="PF10342">
    <property type="entry name" value="Kre9_KNH"/>
    <property type="match status" value="1"/>
</dbReference>
<organism evidence="5 6">
    <name type="scientific">Rhizopogon vesiculosus</name>
    <dbReference type="NCBI Taxonomy" id="180088"/>
    <lineage>
        <taxon>Eukaryota</taxon>
        <taxon>Fungi</taxon>
        <taxon>Dikarya</taxon>
        <taxon>Basidiomycota</taxon>
        <taxon>Agaricomycotina</taxon>
        <taxon>Agaricomycetes</taxon>
        <taxon>Agaricomycetidae</taxon>
        <taxon>Boletales</taxon>
        <taxon>Suillineae</taxon>
        <taxon>Rhizopogonaceae</taxon>
        <taxon>Rhizopogon</taxon>
    </lineage>
</organism>
<feature type="chain" id="PRO_5012792070" description="Yeast cell wall synthesis Kre9/Knh1-like N-terminal domain-containing protein" evidence="3">
    <location>
        <begin position="19"/>
        <end position="186"/>
    </location>
</feature>
<protein>
    <recommendedName>
        <fullName evidence="4">Yeast cell wall synthesis Kre9/Knh1-like N-terminal domain-containing protein</fullName>
    </recommendedName>
</protein>
<comment type="caution">
    <text evidence="5">The sequence shown here is derived from an EMBL/GenBank/DDBJ whole genome shotgun (WGS) entry which is preliminary data.</text>
</comment>
<feature type="signal peptide" evidence="3">
    <location>
        <begin position="1"/>
        <end position="18"/>
    </location>
</feature>
<name>A0A1J8QIZ0_9AGAM</name>
<sequence length="186" mass="19140">MFHRLALASVTFLGVVSAQLTITSPSADDWWVAQSLNILAWTCNTSPYENFTVLLTNSNLSILPAPLAIIAVQDNFDCSVTITQQQSAQPAGTGYVVQLANIINGTDVYAQSEPFEIKALGTAYPTTTFSAGSSATSSSTSPTTTSSTGSSATSSSASPIITGAALSQYPVSLSMAAALAFSVVIA</sequence>
<evidence type="ECO:0000313" key="5">
    <source>
        <dbReference type="EMBL" id="OJA20607.1"/>
    </source>
</evidence>
<feature type="domain" description="Yeast cell wall synthesis Kre9/Knh1-like N-terminal" evidence="4">
    <location>
        <begin position="24"/>
        <end position="117"/>
    </location>
</feature>
<evidence type="ECO:0000256" key="3">
    <source>
        <dbReference type="SAM" id="SignalP"/>
    </source>
</evidence>
<dbReference type="STRING" id="180088.A0A1J8QIZ0"/>
<feature type="region of interest" description="Disordered" evidence="2">
    <location>
        <begin position="130"/>
        <end position="157"/>
    </location>
</feature>
<keyword evidence="6" id="KW-1185">Reference proteome</keyword>
<evidence type="ECO:0000256" key="2">
    <source>
        <dbReference type="SAM" id="MobiDB-lite"/>
    </source>
</evidence>
<gene>
    <name evidence="5" type="ORF">AZE42_07761</name>
</gene>
<dbReference type="OrthoDB" id="2576580at2759"/>
<evidence type="ECO:0000313" key="6">
    <source>
        <dbReference type="Proteomes" id="UP000183567"/>
    </source>
</evidence>
<reference evidence="5 6" key="1">
    <citation type="submission" date="2016-03" db="EMBL/GenBank/DDBJ databases">
        <title>Comparative genomics of the ectomycorrhizal sister species Rhizopogon vinicolor and Rhizopogon vesiculosus (Basidiomycota: Boletales) reveals a divergence of the mating type B locus.</title>
        <authorList>
            <person name="Mujic A.B."/>
            <person name="Kuo A."/>
            <person name="Tritt A."/>
            <person name="Lipzen A."/>
            <person name="Chen C."/>
            <person name="Johnson J."/>
            <person name="Sharma A."/>
            <person name="Barry K."/>
            <person name="Grigoriev I.V."/>
            <person name="Spatafora J.W."/>
        </authorList>
    </citation>
    <scope>NUCLEOTIDE SEQUENCE [LARGE SCALE GENOMIC DNA]</scope>
    <source>
        <strain evidence="5 6">AM-OR11-056</strain>
    </source>
</reference>
<dbReference type="InterPro" id="IPR018466">
    <property type="entry name" value="Kre9/Knh1-like_N"/>
</dbReference>
<dbReference type="EMBL" id="LVVM01000499">
    <property type="protein sequence ID" value="OJA20607.1"/>
    <property type="molecule type" value="Genomic_DNA"/>
</dbReference>
<accession>A0A1J8QIZ0</accession>
<proteinExistence type="predicted"/>
<dbReference type="Proteomes" id="UP000183567">
    <property type="component" value="Unassembled WGS sequence"/>
</dbReference>
<evidence type="ECO:0000256" key="1">
    <source>
        <dbReference type="ARBA" id="ARBA00022729"/>
    </source>
</evidence>
<keyword evidence="1 3" id="KW-0732">Signal</keyword>
<evidence type="ECO:0000259" key="4">
    <source>
        <dbReference type="Pfam" id="PF10342"/>
    </source>
</evidence>
<dbReference type="AlphaFoldDB" id="A0A1J8QIZ0"/>